<accession>A0A1J4JVK4</accession>
<reference evidence="2" key="1">
    <citation type="submission" date="2016-10" db="EMBL/GenBank/DDBJ databases">
        <authorList>
            <person name="Benchimol M."/>
            <person name="Almeida L.G."/>
            <person name="Vasconcelos A.T."/>
            <person name="Perreira-Neves A."/>
            <person name="Rosa I.A."/>
            <person name="Tasca T."/>
            <person name="Bogo M.R."/>
            <person name="de Souza W."/>
        </authorList>
    </citation>
    <scope>NUCLEOTIDE SEQUENCE [LARGE SCALE GENOMIC DNA]</scope>
    <source>
        <strain evidence="2">K</strain>
    </source>
</reference>
<keyword evidence="1" id="KW-1133">Transmembrane helix</keyword>
<evidence type="ECO:0000256" key="1">
    <source>
        <dbReference type="SAM" id="Phobius"/>
    </source>
</evidence>
<dbReference type="AlphaFoldDB" id="A0A1J4JVK4"/>
<keyword evidence="1" id="KW-0812">Transmembrane</keyword>
<dbReference type="PANTHER" id="PTHR22950">
    <property type="entry name" value="AMINO ACID TRANSPORTER"/>
    <property type="match status" value="1"/>
</dbReference>
<dbReference type="GO" id="GO:0015179">
    <property type="term" value="F:L-amino acid transmembrane transporter activity"/>
    <property type="evidence" value="ECO:0007669"/>
    <property type="project" value="TreeGrafter"/>
</dbReference>
<gene>
    <name evidence="2" type="ORF">TRFO_29660</name>
</gene>
<comment type="caution">
    <text evidence="2">The sequence shown here is derived from an EMBL/GenBank/DDBJ whole genome shotgun (WGS) entry which is preliminary data.</text>
</comment>
<feature type="transmembrane region" description="Helical" evidence="1">
    <location>
        <begin position="95"/>
        <end position="118"/>
    </location>
</feature>
<feature type="transmembrane region" description="Helical" evidence="1">
    <location>
        <begin position="67"/>
        <end position="83"/>
    </location>
</feature>
<feature type="transmembrane region" description="Helical" evidence="1">
    <location>
        <begin position="217"/>
        <end position="239"/>
    </location>
</feature>
<feature type="transmembrane region" description="Helical" evidence="1">
    <location>
        <begin position="297"/>
        <end position="318"/>
    </location>
</feature>
<dbReference type="RefSeq" id="XP_068356179.1">
    <property type="nucleotide sequence ID" value="XM_068506902.1"/>
</dbReference>
<feature type="transmembrane region" description="Helical" evidence="1">
    <location>
        <begin position="259"/>
        <end position="277"/>
    </location>
</feature>
<evidence type="ECO:0008006" key="4">
    <source>
        <dbReference type="Google" id="ProtNLM"/>
    </source>
</evidence>
<name>A0A1J4JVK4_9EUKA</name>
<evidence type="ECO:0000313" key="3">
    <source>
        <dbReference type="Proteomes" id="UP000179807"/>
    </source>
</evidence>
<organism evidence="2 3">
    <name type="scientific">Tritrichomonas foetus</name>
    <dbReference type="NCBI Taxonomy" id="1144522"/>
    <lineage>
        <taxon>Eukaryota</taxon>
        <taxon>Metamonada</taxon>
        <taxon>Parabasalia</taxon>
        <taxon>Tritrichomonadida</taxon>
        <taxon>Tritrichomonadidae</taxon>
        <taxon>Tritrichomonas</taxon>
    </lineage>
</organism>
<sequence>MKKLPYKIESLFFFNRPNTNRKVYSCKKMDRTKKGTNKQENEGFHTTVKPSRKYDDLLYKKDPRNPSLSMLHIIVIMLNANFGKEPYFTGFELKYGFVLMILGVIILYLFTLLSYFVFIKCWIYGNNFSYRTIWEYSIGRYLVWLPEVLIFLNYYRWTIDYFNDFYQLFVDVVFYFTLRPPSFLVSEFFVVYAILSLISFIFIVFASEIHSFLVLSYIGDVSLIVTIILLLVKLIQILTSDTTFDFTLNSEKKWNNSDLLFSILFYLLGIFSSQPILEHIVQIMKTPTFGRLQKCFIISTFSVFLINIIHTIFGFFFYSNLDFYTDFSFNMDFLFLFDPKDKLVIEIKFFTLINHFCTIVVMLWMESRHLIQIFDSCSWELDAWKSSKWLPHLFSCITVVLLCAATNFANEQMIKVANYSGVVSFLLLVFFLPGIFYMKMFPKERFKDVWWVASMILVLIGFVLGVFCLYGFFATHF</sequence>
<dbReference type="GO" id="GO:0005774">
    <property type="term" value="C:vacuolar membrane"/>
    <property type="evidence" value="ECO:0007669"/>
    <property type="project" value="TreeGrafter"/>
</dbReference>
<feature type="transmembrane region" description="Helical" evidence="1">
    <location>
        <begin position="183"/>
        <end position="205"/>
    </location>
</feature>
<protein>
    <recommendedName>
        <fullName evidence="4">Transmembrane amino acid transporter protein</fullName>
    </recommendedName>
</protein>
<keyword evidence="1" id="KW-0472">Membrane</keyword>
<feature type="transmembrane region" description="Helical" evidence="1">
    <location>
        <begin position="449"/>
        <end position="473"/>
    </location>
</feature>
<dbReference type="EMBL" id="MLAK01000842">
    <property type="protein sequence ID" value="OHT03043.1"/>
    <property type="molecule type" value="Genomic_DNA"/>
</dbReference>
<feature type="transmembrane region" description="Helical" evidence="1">
    <location>
        <begin position="343"/>
        <end position="364"/>
    </location>
</feature>
<dbReference type="VEuPathDB" id="TrichDB:TRFO_29660"/>
<proteinExistence type="predicted"/>
<feature type="transmembrane region" description="Helical" evidence="1">
    <location>
        <begin position="138"/>
        <end position="157"/>
    </location>
</feature>
<keyword evidence="3" id="KW-1185">Reference proteome</keyword>
<dbReference type="Proteomes" id="UP000179807">
    <property type="component" value="Unassembled WGS sequence"/>
</dbReference>
<evidence type="ECO:0000313" key="2">
    <source>
        <dbReference type="EMBL" id="OHT03043.1"/>
    </source>
</evidence>
<dbReference type="PANTHER" id="PTHR22950:SF349">
    <property type="entry name" value="AMINO ACID TRANSPORTER TRANSMEMBRANE DOMAIN-CONTAINING PROTEIN"/>
    <property type="match status" value="1"/>
</dbReference>
<dbReference type="GeneID" id="94841606"/>
<feature type="transmembrane region" description="Helical" evidence="1">
    <location>
        <begin position="416"/>
        <end position="437"/>
    </location>
</feature>